<dbReference type="Gene3D" id="1.10.357.10">
    <property type="entry name" value="Tetracycline Repressor, domain 2"/>
    <property type="match status" value="1"/>
</dbReference>
<evidence type="ECO:0000256" key="1">
    <source>
        <dbReference type="ARBA" id="ARBA00023125"/>
    </source>
</evidence>
<dbReference type="PROSITE" id="PS50977">
    <property type="entry name" value="HTH_TETR_2"/>
    <property type="match status" value="1"/>
</dbReference>
<reference evidence="5" key="1">
    <citation type="submission" date="2021-01" db="EMBL/GenBank/DDBJ databases">
        <title>Whole genome shotgun sequence of Virgisporangium aurantiacum NBRC 16421.</title>
        <authorList>
            <person name="Komaki H."/>
            <person name="Tamura T."/>
        </authorList>
    </citation>
    <scope>NUCLEOTIDE SEQUENCE</scope>
    <source>
        <strain evidence="5">NBRC 16421</strain>
    </source>
</reference>
<keyword evidence="6" id="KW-1185">Reference proteome</keyword>
<comment type="caution">
    <text evidence="5">The sequence shown here is derived from an EMBL/GenBank/DDBJ whole genome shotgun (WGS) entry which is preliminary data.</text>
</comment>
<organism evidence="5 6">
    <name type="scientific">Virgisporangium aurantiacum</name>
    <dbReference type="NCBI Taxonomy" id="175570"/>
    <lineage>
        <taxon>Bacteria</taxon>
        <taxon>Bacillati</taxon>
        <taxon>Actinomycetota</taxon>
        <taxon>Actinomycetes</taxon>
        <taxon>Micromonosporales</taxon>
        <taxon>Micromonosporaceae</taxon>
        <taxon>Virgisporangium</taxon>
    </lineage>
</organism>
<dbReference type="GO" id="GO:0000976">
    <property type="term" value="F:transcription cis-regulatory region binding"/>
    <property type="evidence" value="ECO:0007669"/>
    <property type="project" value="TreeGrafter"/>
</dbReference>
<gene>
    <name evidence="5" type="ORF">Vau01_015230</name>
</gene>
<evidence type="ECO:0000259" key="4">
    <source>
        <dbReference type="PROSITE" id="PS50977"/>
    </source>
</evidence>
<evidence type="ECO:0000256" key="2">
    <source>
        <dbReference type="PROSITE-ProRule" id="PRU00335"/>
    </source>
</evidence>
<dbReference type="Pfam" id="PF00440">
    <property type="entry name" value="TetR_N"/>
    <property type="match status" value="1"/>
</dbReference>
<dbReference type="Pfam" id="PF02796">
    <property type="entry name" value="HTH_7"/>
    <property type="match status" value="1"/>
</dbReference>
<dbReference type="InterPro" id="IPR001647">
    <property type="entry name" value="HTH_TetR"/>
</dbReference>
<dbReference type="PANTHER" id="PTHR30055">
    <property type="entry name" value="HTH-TYPE TRANSCRIPTIONAL REGULATOR RUTR"/>
    <property type="match status" value="1"/>
</dbReference>
<feature type="region of interest" description="Disordered" evidence="3">
    <location>
        <begin position="1"/>
        <end position="21"/>
    </location>
</feature>
<feature type="domain" description="HTH tetR-type" evidence="4">
    <location>
        <begin position="19"/>
        <end position="79"/>
    </location>
</feature>
<dbReference type="PRINTS" id="PR00455">
    <property type="entry name" value="HTHTETR"/>
</dbReference>
<dbReference type="EMBL" id="BOPG01000009">
    <property type="protein sequence ID" value="GIJ54007.1"/>
    <property type="molecule type" value="Genomic_DNA"/>
</dbReference>
<evidence type="ECO:0000256" key="3">
    <source>
        <dbReference type="SAM" id="MobiDB-lite"/>
    </source>
</evidence>
<dbReference type="SUPFAM" id="SSF46689">
    <property type="entry name" value="Homeodomain-like"/>
    <property type="match status" value="2"/>
</dbReference>
<feature type="DNA-binding region" description="H-T-H motif" evidence="2">
    <location>
        <begin position="42"/>
        <end position="61"/>
    </location>
</feature>
<sequence>MTDVTAEPETGGPQEGGAEGTRERILAEAIEMFTRHGYHRTTLRLLADRLGVTKAAILYHFPAKDRIIQALMEPFVAAIEDAIERAAALPFPASRLALLEGILDTYLAHQRLLLMARTDASIFTHEETYQRFMRMPARVIAIIVGPAAPLEDKVWAVQLMGTLGDSVLFFAEAPTADLRAAIFNGTLSLLAAGPPSRLPEPPPRMDMTWPRPGFQPVLAPEVADPPPANVVYGGSRRSGRRVGRPRVLSGERITRAKEMYASGAHNVDDIAAELGVSRATVYRYLN</sequence>
<dbReference type="InterPro" id="IPR009057">
    <property type="entry name" value="Homeodomain-like_sf"/>
</dbReference>
<evidence type="ECO:0000313" key="5">
    <source>
        <dbReference type="EMBL" id="GIJ54007.1"/>
    </source>
</evidence>
<dbReference type="InterPro" id="IPR050109">
    <property type="entry name" value="HTH-type_TetR-like_transc_reg"/>
</dbReference>
<dbReference type="PANTHER" id="PTHR30055:SF226">
    <property type="entry name" value="HTH-TYPE TRANSCRIPTIONAL REGULATOR PKSA"/>
    <property type="match status" value="1"/>
</dbReference>
<dbReference type="GO" id="GO:0003700">
    <property type="term" value="F:DNA-binding transcription factor activity"/>
    <property type="evidence" value="ECO:0007669"/>
    <property type="project" value="TreeGrafter"/>
</dbReference>
<dbReference type="Gene3D" id="1.10.10.60">
    <property type="entry name" value="Homeodomain-like"/>
    <property type="match status" value="1"/>
</dbReference>
<dbReference type="GO" id="GO:0000150">
    <property type="term" value="F:DNA strand exchange activity"/>
    <property type="evidence" value="ECO:0007669"/>
    <property type="project" value="InterPro"/>
</dbReference>
<dbReference type="InterPro" id="IPR006120">
    <property type="entry name" value="Resolvase_HTH_dom"/>
</dbReference>
<keyword evidence="1 2" id="KW-0238">DNA-binding</keyword>
<dbReference type="AlphaFoldDB" id="A0A8J3Z0F8"/>
<accession>A0A8J3Z0F8</accession>
<dbReference type="CDD" id="cd00569">
    <property type="entry name" value="HTH_Hin_like"/>
    <property type="match status" value="1"/>
</dbReference>
<proteinExistence type="predicted"/>
<evidence type="ECO:0000313" key="6">
    <source>
        <dbReference type="Proteomes" id="UP000612585"/>
    </source>
</evidence>
<protein>
    <submittedName>
        <fullName evidence="5">TetR family transcriptional regulator</fullName>
    </submittedName>
</protein>
<dbReference type="RefSeq" id="WP_203988538.1">
    <property type="nucleotide sequence ID" value="NZ_BOPG01000009.1"/>
</dbReference>
<dbReference type="Proteomes" id="UP000612585">
    <property type="component" value="Unassembled WGS sequence"/>
</dbReference>
<name>A0A8J3Z0F8_9ACTN</name>